<dbReference type="RefSeq" id="WP_078116527.1">
    <property type="nucleotide sequence ID" value="NZ_MWMH01000006.1"/>
</dbReference>
<organism evidence="1 2">
    <name type="scientific">Clostridium beijerinckii</name>
    <name type="common">Clostridium MP</name>
    <dbReference type="NCBI Taxonomy" id="1520"/>
    <lineage>
        <taxon>Bacteria</taxon>
        <taxon>Bacillati</taxon>
        <taxon>Bacillota</taxon>
        <taxon>Clostridia</taxon>
        <taxon>Eubacteriales</taxon>
        <taxon>Clostridiaceae</taxon>
        <taxon>Clostridium</taxon>
    </lineage>
</organism>
<dbReference type="AlphaFoldDB" id="A0A1S9N3W8"/>
<accession>A0A1S9N3W8</accession>
<name>A0A1S9N3W8_CLOBE</name>
<sequence length="128" mass="15532">MDKRKYETKTLIAEYKYLSELEEFRFSETAYRLKDGSIIIEYDGARLSLYGLKLSFQKSIERKGIYSVDDKDYEFWKSVRSKREDSYFMDWEAEMDEQFKRSQEEYYKQIDSEHENVLKCVGSDELPF</sequence>
<gene>
    <name evidence="1" type="ORF">CBEIBR21_17935</name>
</gene>
<evidence type="ECO:0000313" key="2">
    <source>
        <dbReference type="Proteomes" id="UP000190959"/>
    </source>
</evidence>
<protein>
    <submittedName>
        <fullName evidence="1">Uncharacterized protein</fullName>
    </submittedName>
</protein>
<evidence type="ECO:0000313" key="1">
    <source>
        <dbReference type="EMBL" id="OOP72132.1"/>
    </source>
</evidence>
<proteinExistence type="predicted"/>
<dbReference type="Proteomes" id="UP000190959">
    <property type="component" value="Unassembled WGS sequence"/>
</dbReference>
<reference evidence="1 2" key="1">
    <citation type="submission" date="2017-02" db="EMBL/GenBank/DDBJ databases">
        <title>Genome sequence of Clostridium beijerinckii Br21.</title>
        <authorList>
            <person name="Fonseca B.C."/>
            <person name="Guazzaroni M.E."/>
            <person name="Riano-Pachon D.M."/>
            <person name="Reginatto V."/>
        </authorList>
    </citation>
    <scope>NUCLEOTIDE SEQUENCE [LARGE SCALE GENOMIC DNA]</scope>
    <source>
        <strain evidence="1 2">Br21</strain>
    </source>
</reference>
<dbReference type="EMBL" id="MWMH01000006">
    <property type="protein sequence ID" value="OOP72132.1"/>
    <property type="molecule type" value="Genomic_DNA"/>
</dbReference>
<comment type="caution">
    <text evidence="1">The sequence shown here is derived from an EMBL/GenBank/DDBJ whole genome shotgun (WGS) entry which is preliminary data.</text>
</comment>